<evidence type="ECO:0000313" key="1">
    <source>
        <dbReference type="EMBL" id="NDY83540.1"/>
    </source>
</evidence>
<dbReference type="CDD" id="cd07009">
    <property type="entry name" value="cupin_BLL0285-like"/>
    <property type="match status" value="1"/>
</dbReference>
<dbReference type="InterPro" id="IPR011051">
    <property type="entry name" value="RmlC_Cupin_sf"/>
</dbReference>
<dbReference type="SUPFAM" id="SSF51182">
    <property type="entry name" value="RmlC-like cupins"/>
    <property type="match status" value="1"/>
</dbReference>
<proteinExistence type="predicted"/>
<gene>
    <name evidence="1" type="ORF">G3I67_09880</name>
</gene>
<comment type="caution">
    <text evidence="1">The sequence shown here is derived from an EMBL/GenBank/DDBJ whole genome shotgun (WGS) entry which is preliminary data.</text>
</comment>
<dbReference type="RefSeq" id="WP_163654842.1">
    <property type="nucleotide sequence ID" value="NZ_JAAGRN010000006.1"/>
</dbReference>
<dbReference type="Gene3D" id="2.60.120.10">
    <property type="entry name" value="Jelly Rolls"/>
    <property type="match status" value="1"/>
</dbReference>
<accession>A0A6B2QYJ2</accession>
<name>A0A6B2QYJ2_9BURK</name>
<dbReference type="AlphaFoldDB" id="A0A6B2QYJ2"/>
<dbReference type="InterPro" id="IPR014710">
    <property type="entry name" value="RmlC-like_jellyroll"/>
</dbReference>
<organism evidence="1">
    <name type="scientific">Sheuella amnicola</name>
    <dbReference type="NCBI Taxonomy" id="2707330"/>
    <lineage>
        <taxon>Bacteria</taxon>
        <taxon>Pseudomonadati</taxon>
        <taxon>Pseudomonadota</taxon>
        <taxon>Betaproteobacteria</taxon>
        <taxon>Burkholderiales</taxon>
        <taxon>Alcaligenaceae</taxon>
        <taxon>Sheuella</taxon>
    </lineage>
</organism>
<protein>
    <recommendedName>
        <fullName evidence="2">Cupin domain-containing protein</fullName>
    </recommendedName>
</protein>
<dbReference type="EMBL" id="JAAGRN010000006">
    <property type="protein sequence ID" value="NDY83540.1"/>
    <property type="molecule type" value="Genomic_DNA"/>
</dbReference>
<evidence type="ECO:0008006" key="2">
    <source>
        <dbReference type="Google" id="ProtNLM"/>
    </source>
</evidence>
<reference evidence="1" key="1">
    <citation type="submission" date="2020-02" db="EMBL/GenBank/DDBJ databases">
        <authorList>
            <person name="Chen W.-M."/>
        </authorList>
    </citation>
    <scope>NUCLEOTIDE SEQUENCE</scope>
    <source>
        <strain evidence="1">NBD-18</strain>
    </source>
</reference>
<sequence length="131" mass="14361">MRCIRLWTDSEGQSCFEEGRIAMKSGSPVNLLSDKFATKSISFEETKAGSSLDWHTAPAKQFVITLRGTLDFVTRRGEHFILTPGDILLAEDTAGGGHAWKLIGDDPWRRVYVVLDSDADIAFTTSPAQGA</sequence>